<reference evidence="1 2" key="1">
    <citation type="submission" date="2020-08" db="EMBL/GenBank/DDBJ databases">
        <title>Genomic Encyclopedia of Type Strains, Phase IV (KMG-IV): sequencing the most valuable type-strain genomes for metagenomic binning, comparative biology and taxonomic classification.</title>
        <authorList>
            <person name="Goeker M."/>
        </authorList>
    </citation>
    <scope>NUCLEOTIDE SEQUENCE [LARGE SCALE GENOMIC DNA]</scope>
    <source>
        <strain evidence="1 2">DSM 25966</strain>
    </source>
</reference>
<keyword evidence="2" id="KW-1185">Reference proteome</keyword>
<protein>
    <submittedName>
        <fullName evidence="1">Uncharacterized protein</fullName>
    </submittedName>
</protein>
<name>A0A840AQ88_9HYPH</name>
<sequence length="61" mass="6577">MVVTSTHNSALIDKLVRLANGNIELVQEAIRATAKKGGKEADLGDIIDYIVQNRDRQTAAA</sequence>
<dbReference type="AlphaFoldDB" id="A0A840AQ88"/>
<accession>A0A840AQ88</accession>
<comment type="caution">
    <text evidence="1">The sequence shown here is derived from an EMBL/GenBank/DDBJ whole genome shotgun (WGS) entry which is preliminary data.</text>
</comment>
<proteinExistence type="predicted"/>
<dbReference type="RefSeq" id="WP_183398878.1">
    <property type="nucleotide sequence ID" value="NZ_JACIDS010000003.1"/>
</dbReference>
<gene>
    <name evidence="1" type="ORF">GGR25_002267</name>
</gene>
<evidence type="ECO:0000313" key="2">
    <source>
        <dbReference type="Proteomes" id="UP000553963"/>
    </source>
</evidence>
<dbReference type="Proteomes" id="UP000553963">
    <property type="component" value="Unassembled WGS sequence"/>
</dbReference>
<organism evidence="1 2">
    <name type="scientific">Kaistia hirudinis</name>
    <dbReference type="NCBI Taxonomy" id="1293440"/>
    <lineage>
        <taxon>Bacteria</taxon>
        <taxon>Pseudomonadati</taxon>
        <taxon>Pseudomonadota</taxon>
        <taxon>Alphaproteobacteria</taxon>
        <taxon>Hyphomicrobiales</taxon>
        <taxon>Kaistiaceae</taxon>
        <taxon>Kaistia</taxon>
    </lineage>
</organism>
<dbReference type="EMBL" id="JACIDS010000003">
    <property type="protein sequence ID" value="MBB3931217.1"/>
    <property type="molecule type" value="Genomic_DNA"/>
</dbReference>
<evidence type="ECO:0000313" key="1">
    <source>
        <dbReference type="EMBL" id="MBB3931217.1"/>
    </source>
</evidence>